<dbReference type="Gene3D" id="3.30.70.270">
    <property type="match status" value="1"/>
</dbReference>
<dbReference type="CDD" id="cd00130">
    <property type="entry name" value="PAS"/>
    <property type="match status" value="1"/>
</dbReference>
<name>A0A6L6GFU5_9GAMM</name>
<dbReference type="Gene3D" id="3.20.20.450">
    <property type="entry name" value="EAL domain"/>
    <property type="match status" value="1"/>
</dbReference>
<dbReference type="AlphaFoldDB" id="A0A6L6GFU5"/>
<sequence length="609" mass="69644">MRTPIVTSECDQNNSSAPVALTHSIFSETNKALLNQIPNFAFILHSNNVYINEDFQQYLNLQTQNIELQDIIDTIHPNDITEFKELLNTPIDDPHNIEHQLRIINNMNGEYHWFLVLAKPNLTSTNTIEWFISLVDVEQHYQSHQNVLTKLKTQKEMSNKVKNALRISNETDELTGLLNRYGLKNNAQQFFKANNHHKYISLFLIGLDHFKNINDTQGYSAGDFILKSFAKRLKKEFNHSTLISRLGSDEFAVVYYDMQNIDDLDAIGKKILDLMHEPYDYNGKTLSSSMSIGCAVYPQDAENFSNLLQCADTALSDLKTRGRGGIQYFNENLFNVTRNKAIQIETARRIIREKLISPYYQPKVDLTTLKVIGFEALLRWKSPKTQALFTPETIAEAFDDFELSSKISAEMQNRIFADIKKWQSLGKKIIPIAINASPVEFLRDNYAETLLQRMQTADISPNHIEIEITEHFFSDRGVEYVIRALKKLQDAGIKISLDDFGTGHSSLTHLRDLPVNSIKIDYSFIEKITEQKTIAAIVEGIVKLGPVLNMNIIAEGIENEEQLEMLIKMGCSQGQGFLFKDAITAKEVENILENSMYLSNPPIWHRCCF</sequence>
<evidence type="ECO:0000313" key="3">
    <source>
        <dbReference type="EMBL" id="MTD11460.1"/>
    </source>
</evidence>
<dbReference type="InterPro" id="IPR000014">
    <property type="entry name" value="PAS"/>
</dbReference>
<comment type="caution">
    <text evidence="3">The sequence shown here is derived from an EMBL/GenBank/DDBJ whole genome shotgun (WGS) entry which is preliminary data.</text>
</comment>
<dbReference type="Pfam" id="PF00990">
    <property type="entry name" value="GGDEF"/>
    <property type="match status" value="1"/>
</dbReference>
<evidence type="ECO:0000259" key="1">
    <source>
        <dbReference type="PROSITE" id="PS50883"/>
    </source>
</evidence>
<dbReference type="EMBL" id="WLYL01000024">
    <property type="protein sequence ID" value="MTD11460.1"/>
    <property type="molecule type" value="Genomic_DNA"/>
</dbReference>
<dbReference type="InterPro" id="IPR035919">
    <property type="entry name" value="EAL_sf"/>
</dbReference>
<proteinExistence type="predicted"/>
<dbReference type="SMART" id="SM00267">
    <property type="entry name" value="GGDEF"/>
    <property type="match status" value="1"/>
</dbReference>
<dbReference type="PROSITE" id="PS50883">
    <property type="entry name" value="EAL"/>
    <property type="match status" value="1"/>
</dbReference>
<dbReference type="InterPro" id="IPR035965">
    <property type="entry name" value="PAS-like_dom_sf"/>
</dbReference>
<dbReference type="SUPFAM" id="SSF141868">
    <property type="entry name" value="EAL domain-like"/>
    <property type="match status" value="1"/>
</dbReference>
<dbReference type="Gene3D" id="3.30.450.20">
    <property type="entry name" value="PAS domain"/>
    <property type="match status" value="1"/>
</dbReference>
<dbReference type="Pfam" id="PF00563">
    <property type="entry name" value="EAL"/>
    <property type="match status" value="1"/>
</dbReference>
<dbReference type="Proteomes" id="UP000473854">
    <property type="component" value="Unassembled WGS sequence"/>
</dbReference>
<reference evidence="3 4" key="1">
    <citation type="submission" date="2019-11" db="EMBL/GenBank/DDBJ databases">
        <authorList>
            <person name="An D."/>
        </authorList>
    </citation>
    <scope>NUCLEOTIDE SEQUENCE [LARGE SCALE GENOMIC DNA]</scope>
    <source>
        <strain evidence="3 4">YIM 103518</strain>
    </source>
</reference>
<dbReference type="PANTHER" id="PTHR44757:SF2">
    <property type="entry name" value="BIOFILM ARCHITECTURE MAINTENANCE PROTEIN MBAA"/>
    <property type="match status" value="1"/>
</dbReference>
<evidence type="ECO:0000259" key="2">
    <source>
        <dbReference type="PROSITE" id="PS50887"/>
    </source>
</evidence>
<dbReference type="InterPro" id="IPR001633">
    <property type="entry name" value="EAL_dom"/>
</dbReference>
<dbReference type="CDD" id="cd01949">
    <property type="entry name" value="GGDEF"/>
    <property type="match status" value="1"/>
</dbReference>
<dbReference type="Pfam" id="PF08447">
    <property type="entry name" value="PAS_3"/>
    <property type="match status" value="1"/>
</dbReference>
<dbReference type="InterPro" id="IPR000160">
    <property type="entry name" value="GGDEF_dom"/>
</dbReference>
<dbReference type="InterPro" id="IPR029787">
    <property type="entry name" value="Nucleotide_cyclase"/>
</dbReference>
<dbReference type="PANTHER" id="PTHR44757">
    <property type="entry name" value="DIGUANYLATE CYCLASE DGCP"/>
    <property type="match status" value="1"/>
</dbReference>
<dbReference type="SMART" id="SM00052">
    <property type="entry name" value="EAL"/>
    <property type="match status" value="1"/>
</dbReference>
<dbReference type="SUPFAM" id="SSF55073">
    <property type="entry name" value="Nucleotide cyclase"/>
    <property type="match status" value="1"/>
</dbReference>
<dbReference type="SUPFAM" id="SSF55785">
    <property type="entry name" value="PYP-like sensor domain (PAS domain)"/>
    <property type="match status" value="1"/>
</dbReference>
<organism evidence="3 4">
    <name type="scientific">Acinetobacter faecalis</name>
    <dbReference type="NCBI Taxonomy" id="2665161"/>
    <lineage>
        <taxon>Bacteria</taxon>
        <taxon>Pseudomonadati</taxon>
        <taxon>Pseudomonadota</taxon>
        <taxon>Gammaproteobacteria</taxon>
        <taxon>Moraxellales</taxon>
        <taxon>Moraxellaceae</taxon>
        <taxon>Acinetobacter</taxon>
    </lineage>
</organism>
<accession>A0A6L6GFU5</accession>
<dbReference type="InterPro" id="IPR052155">
    <property type="entry name" value="Biofilm_reg_signaling"/>
</dbReference>
<feature type="domain" description="GGDEF" evidence="2">
    <location>
        <begin position="198"/>
        <end position="331"/>
    </location>
</feature>
<dbReference type="RefSeq" id="WP_154773058.1">
    <property type="nucleotide sequence ID" value="NZ_WLYL01000024.1"/>
</dbReference>
<feature type="domain" description="EAL" evidence="1">
    <location>
        <begin position="339"/>
        <end position="596"/>
    </location>
</feature>
<dbReference type="NCBIfam" id="TIGR00254">
    <property type="entry name" value="GGDEF"/>
    <property type="match status" value="1"/>
</dbReference>
<evidence type="ECO:0000313" key="4">
    <source>
        <dbReference type="Proteomes" id="UP000473854"/>
    </source>
</evidence>
<dbReference type="CDD" id="cd01948">
    <property type="entry name" value="EAL"/>
    <property type="match status" value="1"/>
</dbReference>
<dbReference type="PROSITE" id="PS50887">
    <property type="entry name" value="GGDEF"/>
    <property type="match status" value="1"/>
</dbReference>
<gene>
    <name evidence="3" type="ORF">GIX10_08455</name>
</gene>
<protein>
    <submittedName>
        <fullName evidence="3">EAL domain-containing protein</fullName>
    </submittedName>
</protein>
<dbReference type="InterPro" id="IPR043128">
    <property type="entry name" value="Rev_trsase/Diguanyl_cyclase"/>
</dbReference>
<dbReference type="InterPro" id="IPR013655">
    <property type="entry name" value="PAS_fold_3"/>
</dbReference>